<evidence type="ECO:0000256" key="2">
    <source>
        <dbReference type="ARBA" id="ARBA00022801"/>
    </source>
</evidence>
<dbReference type="EMBL" id="CP028359">
    <property type="protein sequence ID" value="AXN02585.1"/>
    <property type="molecule type" value="Genomic_DNA"/>
</dbReference>
<dbReference type="GO" id="GO:0016787">
    <property type="term" value="F:hydrolase activity"/>
    <property type="evidence" value="ECO:0007669"/>
    <property type="project" value="UniProtKB-KW"/>
</dbReference>
<protein>
    <submittedName>
        <fullName evidence="3">Uncharacterized protein</fullName>
    </submittedName>
</protein>
<sequence length="316" mass="37745">MLKKGNLLTHRLEISENMYILNQNSEFLFYKLLSNYYLYKKNLLSDIFINVLNKYKKYLCLKKRNNIIVKNKPNRLNILLLIKLIHNFWKIKYISERGFLYIENIKYLNTSFLHYKKVNIYSSNGIILPGLIIPNQNYNTNYKKSNTKSKLKIDIGVETMNEVYELGITYNSLIFLTDSLSILNKKYLVSNHISSKLGLFIFLEIISSFKKNTNINFILYNNLKNKTLILKNKIKIIITLNRSKRIGIIFINKDNLEKILFYCQKTNIICYINNYKINTYFVTLNVKYLNTPNEMIKKKDLEKIIQFFIWIFTEFN</sequence>
<dbReference type="GO" id="GO:0046872">
    <property type="term" value="F:metal ion binding"/>
    <property type="evidence" value="ECO:0007669"/>
    <property type="project" value="UniProtKB-KW"/>
</dbReference>
<evidence type="ECO:0000313" key="3">
    <source>
        <dbReference type="EMBL" id="AXN02585.1"/>
    </source>
</evidence>
<dbReference type="InterPro" id="IPR023367">
    <property type="entry name" value="Peptidase_M42_dom2"/>
</dbReference>
<dbReference type="Proteomes" id="UP000257017">
    <property type="component" value="Chromosome"/>
</dbReference>
<dbReference type="Pfam" id="PF05343">
    <property type="entry name" value="Peptidase_M42"/>
    <property type="match status" value="1"/>
</dbReference>
<evidence type="ECO:0000313" key="4">
    <source>
        <dbReference type="Proteomes" id="UP000257017"/>
    </source>
</evidence>
<keyword evidence="2" id="KW-0378">Hydrolase</keyword>
<dbReference type="InterPro" id="IPR008007">
    <property type="entry name" value="Peptidase_M42"/>
</dbReference>
<evidence type="ECO:0000256" key="1">
    <source>
        <dbReference type="ARBA" id="ARBA00022723"/>
    </source>
</evidence>
<dbReference type="Gene3D" id="2.40.30.40">
    <property type="entry name" value="Peptidase M42, domain 2"/>
    <property type="match status" value="1"/>
</dbReference>
<proteinExistence type="predicted"/>
<organism evidence="3 4">
    <name type="scientific">Candidatus Karelsulcia muelleri</name>
    <dbReference type="NCBI Taxonomy" id="336810"/>
    <lineage>
        <taxon>Bacteria</taxon>
        <taxon>Pseudomonadati</taxon>
        <taxon>Bacteroidota</taxon>
        <taxon>Flavobacteriia</taxon>
        <taxon>Flavobacteriales</taxon>
        <taxon>Candidatus Karelsulcia</taxon>
    </lineage>
</organism>
<accession>A0A346E0T0</accession>
<name>A0A346E0T0_9FLAO</name>
<keyword evidence="1" id="KW-0479">Metal-binding</keyword>
<dbReference type="SUPFAM" id="SSF101821">
    <property type="entry name" value="Aminopeptidase/glucanase lid domain"/>
    <property type="match status" value="1"/>
</dbReference>
<reference evidence="3 4" key="1">
    <citation type="submission" date="2018-03" db="EMBL/GenBank/DDBJ databases">
        <title>A parallel universe: an anciently diverged bacterial symbiosis in a Hawaiian planthopper (Hemiptera: Cixiidae) reveals rearranged nutritional responsibilities.</title>
        <authorList>
            <person name="Bennett G."/>
            <person name="Mao M."/>
        </authorList>
    </citation>
    <scope>NUCLEOTIDE SEQUENCE [LARGE SCALE GENOMIC DNA]</scope>
    <source>
        <strain evidence="3 4">OLIH</strain>
    </source>
</reference>
<dbReference type="AlphaFoldDB" id="A0A346E0T0"/>
<gene>
    <name evidence="3" type="ORF">C9I73_033</name>
</gene>